<dbReference type="PRINTS" id="PR00097">
    <property type="entry name" value="ANTSNTHASEII"/>
</dbReference>
<dbReference type="InterPro" id="IPR002474">
    <property type="entry name" value="CarbamoylP_synth_ssu_N"/>
</dbReference>
<dbReference type="InterPro" id="IPR036480">
    <property type="entry name" value="CarbP_synth_ssu_N_sf"/>
</dbReference>
<proteinExistence type="inferred from homology"/>
<dbReference type="NCBIfam" id="TIGR01368">
    <property type="entry name" value="CPSaseIIsmall"/>
    <property type="match status" value="1"/>
</dbReference>
<comment type="subunit">
    <text evidence="8">Composed of two chains; the small (or glutamine) chain promotes the hydrolysis of glutamine to ammonia, which is used by the large (or ammonia) chain to synthesize carbamoyl phosphate. Tetramer of heterodimers (alpha,beta)4.</text>
</comment>
<feature type="active site" evidence="8">
    <location>
        <position position="368"/>
    </location>
</feature>
<keyword evidence="8" id="KW-0055">Arginine biosynthesis</keyword>
<accession>E1R7C1</accession>
<feature type="binding site" evidence="8">
    <location>
        <position position="257"/>
    </location>
    <ligand>
        <name>L-glutamine</name>
        <dbReference type="ChEBI" id="CHEBI:58359"/>
    </ligand>
</feature>
<dbReference type="UniPathway" id="UPA00068">
    <property type="reaction ID" value="UER00171"/>
</dbReference>
<feature type="binding site" evidence="8">
    <location>
        <position position="259"/>
    </location>
    <ligand>
        <name>L-glutamine</name>
        <dbReference type="ChEBI" id="CHEBI:58359"/>
    </ligand>
</feature>
<feature type="domain" description="Carbamoyl-phosphate synthase small subunit N-terminal" evidence="9">
    <location>
        <begin position="2"/>
        <end position="152"/>
    </location>
</feature>
<keyword evidence="3 8" id="KW-0436">Ligase</keyword>
<feature type="binding site" evidence="8">
    <location>
        <position position="328"/>
    </location>
    <ligand>
        <name>L-glutamine</name>
        <dbReference type="ChEBI" id="CHEBI:58359"/>
    </ligand>
</feature>
<evidence type="ECO:0000256" key="5">
    <source>
        <dbReference type="ARBA" id="ARBA00022840"/>
    </source>
</evidence>
<dbReference type="GO" id="GO:0006526">
    <property type="term" value="P:L-arginine biosynthetic process"/>
    <property type="evidence" value="ECO:0007669"/>
    <property type="project" value="UniProtKB-UniRule"/>
</dbReference>
<comment type="catalytic activity">
    <reaction evidence="7 8">
        <text>hydrogencarbonate + L-glutamine + 2 ATP + H2O = carbamoyl phosphate + L-glutamate + 2 ADP + phosphate + 2 H(+)</text>
        <dbReference type="Rhea" id="RHEA:18633"/>
        <dbReference type="ChEBI" id="CHEBI:15377"/>
        <dbReference type="ChEBI" id="CHEBI:15378"/>
        <dbReference type="ChEBI" id="CHEBI:17544"/>
        <dbReference type="ChEBI" id="CHEBI:29985"/>
        <dbReference type="ChEBI" id="CHEBI:30616"/>
        <dbReference type="ChEBI" id="CHEBI:43474"/>
        <dbReference type="ChEBI" id="CHEBI:58228"/>
        <dbReference type="ChEBI" id="CHEBI:58359"/>
        <dbReference type="ChEBI" id="CHEBI:456216"/>
        <dbReference type="EC" id="6.3.5.5"/>
    </reaction>
</comment>
<dbReference type="Proteomes" id="UP000002318">
    <property type="component" value="Chromosome"/>
</dbReference>
<evidence type="ECO:0000256" key="7">
    <source>
        <dbReference type="ARBA" id="ARBA00048816"/>
    </source>
</evidence>
<evidence type="ECO:0000313" key="11">
    <source>
        <dbReference type="Proteomes" id="UP000002318"/>
    </source>
</evidence>
<dbReference type="RefSeq" id="WP_013256085.1">
    <property type="nucleotide sequence ID" value="NC_014364.1"/>
</dbReference>
<evidence type="ECO:0000256" key="4">
    <source>
        <dbReference type="ARBA" id="ARBA00022741"/>
    </source>
</evidence>
<comment type="catalytic activity">
    <reaction evidence="8">
        <text>L-glutamine + H2O = L-glutamate + NH4(+)</text>
        <dbReference type="Rhea" id="RHEA:15889"/>
        <dbReference type="ChEBI" id="CHEBI:15377"/>
        <dbReference type="ChEBI" id="CHEBI:28938"/>
        <dbReference type="ChEBI" id="CHEBI:29985"/>
        <dbReference type="ChEBI" id="CHEBI:58359"/>
    </reaction>
</comment>
<feature type="binding site" evidence="8">
    <location>
        <position position="329"/>
    </location>
    <ligand>
        <name>L-glutamine</name>
        <dbReference type="ChEBI" id="CHEBI:58359"/>
    </ligand>
</feature>
<dbReference type="InterPro" id="IPR006274">
    <property type="entry name" value="CarbamoylP_synth_ssu"/>
</dbReference>
<dbReference type="KEGG" id="ssm:Spirs_3538"/>
<dbReference type="CDD" id="cd01744">
    <property type="entry name" value="GATase1_CPSase"/>
    <property type="match status" value="1"/>
</dbReference>
<keyword evidence="8" id="KW-0028">Amino-acid biosynthesis</keyword>
<dbReference type="InterPro" id="IPR029062">
    <property type="entry name" value="Class_I_gatase-like"/>
</dbReference>
<evidence type="ECO:0000259" key="9">
    <source>
        <dbReference type="SMART" id="SM01097"/>
    </source>
</evidence>
<dbReference type="SMART" id="SM01097">
    <property type="entry name" value="CPSase_sm_chain"/>
    <property type="match status" value="1"/>
</dbReference>
<dbReference type="Pfam" id="PF00988">
    <property type="entry name" value="CPSase_sm_chain"/>
    <property type="match status" value="1"/>
</dbReference>
<feature type="active site" evidence="8">
    <location>
        <position position="370"/>
    </location>
</feature>
<comment type="pathway">
    <text evidence="8">Pyrimidine metabolism; UMP biosynthesis via de novo pathway; (S)-dihydroorotate from bicarbonate: step 1/3.</text>
</comment>
<sequence>MSNTLLLLSDGSWFPGNGFGSPAPLLDDVPKETSKNAAGEVVFNTSMSGYHEMVTDPSYAGQILVFTSAHIGNYGCDEDWSETGVSADRNERFCPKAAAVVVRNLYSGPIPAGRISFSHFLESYGICGICGVDTRALTISLRDGGSRNGMLFRLNDDARFPSDSWLDGALKRVRAIPSMEGQALARKSGTEKGSSAVEKSFSANEAKVRVALIDYGVKGGIIRELKRCGSDVVVLSSVSTAEEVLSLHPDGVLLSNGPGDPAVLDLEIATVAGLVGKVPVFGICLGHQLLATALGGKTRKMAFGHHGANHPVREMATGRVYVTSQNHGFEVDPDSLPEDVVVSHVNANDGSVEGIMHKHLAASSVQFHPEASPGPREATILFDRWIDTLLQNKNEVHP</sequence>
<dbReference type="GO" id="GO:0006207">
    <property type="term" value="P:'de novo' pyrimidine nucleobase biosynthetic process"/>
    <property type="evidence" value="ECO:0007669"/>
    <property type="project" value="InterPro"/>
</dbReference>
<dbReference type="Pfam" id="PF00117">
    <property type="entry name" value="GATase"/>
    <property type="match status" value="1"/>
</dbReference>
<dbReference type="PANTHER" id="PTHR43418">
    <property type="entry name" value="MULTIFUNCTIONAL TRYPTOPHAN BIOSYNTHESIS PROTEIN-RELATED"/>
    <property type="match status" value="1"/>
</dbReference>
<evidence type="ECO:0000313" key="10">
    <source>
        <dbReference type="EMBL" id="ADK82626.1"/>
    </source>
</evidence>
<comment type="similarity">
    <text evidence="2 8">Belongs to the CarA family.</text>
</comment>
<dbReference type="HAMAP" id="MF_01209">
    <property type="entry name" value="CPSase_S_chain"/>
    <property type="match status" value="1"/>
</dbReference>
<keyword evidence="6 8" id="KW-0315">Glutamine amidotransferase</keyword>
<feature type="active site" description="Nucleophile" evidence="8">
    <location>
        <position position="284"/>
    </location>
</feature>
<feature type="binding site" evidence="8">
    <location>
        <position position="285"/>
    </location>
    <ligand>
        <name>L-glutamine</name>
        <dbReference type="ChEBI" id="CHEBI:58359"/>
    </ligand>
</feature>
<feature type="binding site" evidence="8">
    <location>
        <position position="288"/>
    </location>
    <ligand>
        <name>L-glutamine</name>
        <dbReference type="ChEBI" id="CHEBI:58359"/>
    </ligand>
</feature>
<dbReference type="UniPathway" id="UPA00070">
    <property type="reaction ID" value="UER00115"/>
</dbReference>
<dbReference type="PRINTS" id="PR00099">
    <property type="entry name" value="CPSGATASE"/>
</dbReference>
<dbReference type="GO" id="GO:0006541">
    <property type="term" value="P:glutamine metabolic process"/>
    <property type="evidence" value="ECO:0007669"/>
    <property type="project" value="InterPro"/>
</dbReference>
<keyword evidence="8" id="KW-0665">Pyrimidine biosynthesis</keyword>
<evidence type="ECO:0000256" key="3">
    <source>
        <dbReference type="ARBA" id="ARBA00022598"/>
    </source>
</evidence>
<feature type="region of interest" description="CPSase" evidence="8">
    <location>
        <begin position="1"/>
        <end position="208"/>
    </location>
</feature>
<comment type="pathway">
    <text evidence="1 8">Amino-acid biosynthesis; L-arginine biosynthesis; carbamoyl phosphate from bicarbonate: step 1/1.</text>
</comment>
<name>E1R7C1_SEDSS</name>
<dbReference type="NCBIfam" id="NF009475">
    <property type="entry name" value="PRK12838.1"/>
    <property type="match status" value="1"/>
</dbReference>
<dbReference type="EC" id="6.3.5.5" evidence="8"/>
<feature type="binding site" evidence="8">
    <location>
        <position position="326"/>
    </location>
    <ligand>
        <name>L-glutamine</name>
        <dbReference type="ChEBI" id="CHEBI:58359"/>
    </ligand>
</feature>
<dbReference type="SUPFAM" id="SSF52021">
    <property type="entry name" value="Carbamoyl phosphate synthetase, small subunit N-terminal domain"/>
    <property type="match status" value="1"/>
</dbReference>
<reference evidence="10 11" key="1">
    <citation type="journal article" date="2010" name="Stand. Genomic Sci.">
        <title>Complete genome sequence of Spirochaeta smaragdinae type strain (SEBR 4228).</title>
        <authorList>
            <person name="Mavromatis K."/>
            <person name="Yasawong M."/>
            <person name="Chertkov O."/>
            <person name="Lapidus A."/>
            <person name="Lucas S."/>
            <person name="Nolan M."/>
            <person name="Del Rio T.G."/>
            <person name="Tice H."/>
            <person name="Cheng J.F."/>
            <person name="Pitluck S."/>
            <person name="Liolios K."/>
            <person name="Ivanova N."/>
            <person name="Tapia R."/>
            <person name="Han C."/>
            <person name="Bruce D."/>
            <person name="Goodwin L."/>
            <person name="Pati A."/>
            <person name="Chen A."/>
            <person name="Palaniappan K."/>
            <person name="Land M."/>
            <person name="Hauser L."/>
            <person name="Chang Y.J."/>
            <person name="Jeffries C.D."/>
            <person name="Detter J.C."/>
            <person name="Rohde M."/>
            <person name="Brambilla E."/>
            <person name="Spring S."/>
            <person name="Goker M."/>
            <person name="Sikorski J."/>
            <person name="Woyke T."/>
            <person name="Bristow J."/>
            <person name="Eisen J.A."/>
            <person name="Markowitz V."/>
            <person name="Hugenholtz P."/>
            <person name="Klenk H.P."/>
            <person name="Kyrpides N.C."/>
        </authorList>
    </citation>
    <scope>NUCLEOTIDE SEQUENCE [LARGE SCALE GENOMIC DNA]</scope>
    <source>
        <strain evidence="11">DSM 11293 / JCM 15392 / SEBR 4228</strain>
    </source>
</reference>
<organism evidence="10 11">
    <name type="scientific">Sediminispirochaeta smaragdinae (strain DSM 11293 / JCM 15392 / SEBR 4228)</name>
    <name type="common">Spirochaeta smaragdinae</name>
    <dbReference type="NCBI Taxonomy" id="573413"/>
    <lineage>
        <taxon>Bacteria</taxon>
        <taxon>Pseudomonadati</taxon>
        <taxon>Spirochaetota</taxon>
        <taxon>Spirochaetia</taxon>
        <taxon>Spirochaetales</taxon>
        <taxon>Spirochaetaceae</taxon>
        <taxon>Sediminispirochaeta</taxon>
    </lineage>
</organism>
<dbReference type="InterPro" id="IPR050472">
    <property type="entry name" value="Anth_synth/Amidotransfase"/>
</dbReference>
<evidence type="ECO:0000256" key="6">
    <source>
        <dbReference type="ARBA" id="ARBA00022962"/>
    </source>
</evidence>
<evidence type="ECO:0000256" key="8">
    <source>
        <dbReference type="HAMAP-Rule" id="MF_01209"/>
    </source>
</evidence>
<dbReference type="GO" id="GO:0005524">
    <property type="term" value="F:ATP binding"/>
    <property type="evidence" value="ECO:0007669"/>
    <property type="project" value="UniProtKB-UniRule"/>
</dbReference>
<dbReference type="EMBL" id="CP002116">
    <property type="protein sequence ID" value="ADK82626.1"/>
    <property type="molecule type" value="Genomic_DNA"/>
</dbReference>
<dbReference type="SUPFAM" id="SSF52317">
    <property type="entry name" value="Class I glutamine amidotransferase-like"/>
    <property type="match status" value="1"/>
</dbReference>
<dbReference type="GO" id="GO:0044205">
    <property type="term" value="P:'de novo' UMP biosynthetic process"/>
    <property type="evidence" value="ECO:0007669"/>
    <property type="project" value="UniProtKB-UniRule"/>
</dbReference>
<comment type="function">
    <text evidence="8">Small subunit of the glutamine-dependent carbamoyl phosphate synthetase (CPSase). CPSase catalyzes the formation of carbamoyl phosphate from the ammonia moiety of glutamine, carbonate, and phosphate donated by ATP, constituting the first step of 2 biosynthetic pathways, one leading to arginine and/or urea and the other to pyrimidine nucleotides. The small subunit (glutamine amidotransferase) binds and cleaves glutamine to supply the large subunit with the substrate ammonia.</text>
</comment>
<dbReference type="eggNOG" id="COG0505">
    <property type="taxonomic scope" value="Bacteria"/>
</dbReference>
<dbReference type="Gene3D" id="3.40.50.880">
    <property type="match status" value="1"/>
</dbReference>
<dbReference type="InterPro" id="IPR035686">
    <property type="entry name" value="CPSase_GATase1"/>
</dbReference>
<dbReference type="AlphaFoldDB" id="E1R7C1"/>
<dbReference type="GO" id="GO:0004088">
    <property type="term" value="F:carbamoyl-phosphate synthase (glutamine-hydrolyzing) activity"/>
    <property type="evidence" value="ECO:0007669"/>
    <property type="project" value="UniProtKB-UniRule"/>
</dbReference>
<keyword evidence="11" id="KW-1185">Reference proteome</keyword>
<keyword evidence="4 8" id="KW-0547">Nucleotide-binding</keyword>
<dbReference type="GO" id="GO:0004359">
    <property type="term" value="F:glutaminase activity"/>
    <property type="evidence" value="ECO:0007669"/>
    <property type="project" value="RHEA"/>
</dbReference>
<dbReference type="HOGENOM" id="CLU_035901_2_1_12"/>
<dbReference type="PROSITE" id="PS51273">
    <property type="entry name" value="GATASE_TYPE_1"/>
    <property type="match status" value="1"/>
</dbReference>
<keyword evidence="5 8" id="KW-0067">ATP-binding</keyword>
<dbReference type="OrthoDB" id="9804328at2"/>
<dbReference type="PANTHER" id="PTHR43418:SF7">
    <property type="entry name" value="CARBAMOYL-PHOSPHATE SYNTHASE SMALL CHAIN"/>
    <property type="match status" value="1"/>
</dbReference>
<dbReference type="PRINTS" id="PR00096">
    <property type="entry name" value="GATASE"/>
</dbReference>
<evidence type="ECO:0000256" key="2">
    <source>
        <dbReference type="ARBA" id="ARBA00007800"/>
    </source>
</evidence>
<evidence type="ECO:0000256" key="1">
    <source>
        <dbReference type="ARBA" id="ARBA00005077"/>
    </source>
</evidence>
<protein>
    <recommendedName>
        <fullName evidence="8">Carbamoyl phosphate synthase small chain</fullName>
        <ecNumber evidence="8">6.3.5.5</ecNumber>
    </recommendedName>
    <alternativeName>
        <fullName evidence="8">Carbamoyl phosphate synthetase glutamine chain</fullName>
    </alternativeName>
</protein>
<feature type="binding site" evidence="8">
    <location>
        <position position="58"/>
    </location>
    <ligand>
        <name>L-glutamine</name>
        <dbReference type="ChEBI" id="CHEBI:58359"/>
    </ligand>
</feature>
<gene>
    <name evidence="8" type="primary">carA</name>
    <name evidence="10" type="ordered locus">Spirs_3538</name>
</gene>
<dbReference type="Gene3D" id="3.50.30.20">
    <property type="entry name" value="Carbamoyl-phosphate synthase small subunit, N-terminal domain"/>
    <property type="match status" value="1"/>
</dbReference>
<dbReference type="STRING" id="573413.Spirs_3538"/>
<dbReference type="InterPro" id="IPR017926">
    <property type="entry name" value="GATASE"/>
</dbReference>